<protein>
    <submittedName>
        <fullName evidence="7">SLC5A7</fullName>
    </submittedName>
</protein>
<keyword evidence="8" id="KW-1185">Reference proteome</keyword>
<evidence type="ECO:0000256" key="6">
    <source>
        <dbReference type="ARBA" id="ARBA00023201"/>
    </source>
</evidence>
<organism evidence="7 8">
    <name type="scientific">Mytilus edulis</name>
    <name type="common">Blue mussel</name>
    <dbReference type="NCBI Taxonomy" id="6550"/>
    <lineage>
        <taxon>Eukaryota</taxon>
        <taxon>Metazoa</taxon>
        <taxon>Spiralia</taxon>
        <taxon>Lophotrochozoa</taxon>
        <taxon>Mollusca</taxon>
        <taxon>Bivalvia</taxon>
        <taxon>Autobranchia</taxon>
        <taxon>Pteriomorphia</taxon>
        <taxon>Mytilida</taxon>
        <taxon>Mytiloidea</taxon>
        <taxon>Mytilidae</taxon>
        <taxon>Mytilinae</taxon>
        <taxon>Mytilus</taxon>
    </lineage>
</organism>
<comment type="caution">
    <text evidence="7">The sequence shown here is derived from an EMBL/GenBank/DDBJ whole genome shotgun (WGS) entry which is preliminary data.</text>
</comment>
<gene>
    <name evidence="7" type="ORF">MEDL_32160</name>
</gene>
<dbReference type="GO" id="GO:0008292">
    <property type="term" value="P:acetylcholine biosynthetic process"/>
    <property type="evidence" value="ECO:0007669"/>
    <property type="project" value="TreeGrafter"/>
</dbReference>
<dbReference type="AlphaFoldDB" id="A0A8S3SNM7"/>
<evidence type="ECO:0000256" key="3">
    <source>
        <dbReference type="ARBA" id="ARBA00023053"/>
    </source>
</evidence>
<name>A0A8S3SNM7_MYTED</name>
<dbReference type="PANTHER" id="PTHR45897">
    <property type="entry name" value="HIGH-AFFINITY CHOLINE TRANSPORTER 1"/>
    <property type="match status" value="1"/>
</dbReference>
<keyword evidence="6" id="KW-0739">Sodium transport</keyword>
<keyword evidence="5" id="KW-0325">Glycoprotein</keyword>
<evidence type="ECO:0000256" key="1">
    <source>
        <dbReference type="ARBA" id="ARBA00022448"/>
    </source>
</evidence>
<keyword evidence="4" id="KW-0406">Ion transport</keyword>
<evidence type="ECO:0000313" key="7">
    <source>
        <dbReference type="EMBL" id="CAG2218516.1"/>
    </source>
</evidence>
<dbReference type="OrthoDB" id="546820at2759"/>
<proteinExistence type="predicted"/>
<dbReference type="GO" id="GO:0005307">
    <property type="term" value="F:choline:sodium symporter activity"/>
    <property type="evidence" value="ECO:0007669"/>
    <property type="project" value="TreeGrafter"/>
</dbReference>
<accession>A0A8S3SNM7</accession>
<dbReference type="EMBL" id="CAJPWZ010001600">
    <property type="protein sequence ID" value="CAG2218516.1"/>
    <property type="molecule type" value="Genomic_DNA"/>
</dbReference>
<keyword evidence="1" id="KW-0813">Transport</keyword>
<dbReference type="InterPro" id="IPR052244">
    <property type="entry name" value="Choline_transporter"/>
</dbReference>
<reference evidence="7" key="1">
    <citation type="submission" date="2021-03" db="EMBL/GenBank/DDBJ databases">
        <authorList>
            <person name="Bekaert M."/>
        </authorList>
    </citation>
    <scope>NUCLEOTIDE SEQUENCE</scope>
</reference>
<evidence type="ECO:0000313" key="8">
    <source>
        <dbReference type="Proteomes" id="UP000683360"/>
    </source>
</evidence>
<dbReference type="GO" id="GO:0005886">
    <property type="term" value="C:plasma membrane"/>
    <property type="evidence" value="ECO:0007669"/>
    <property type="project" value="TreeGrafter"/>
</dbReference>
<keyword evidence="2" id="KW-0769">Symport</keyword>
<sequence length="277" mass="31009">MYVIRMPELTCALWFEKANGYGSLVGFIFGLLLRILGGEPVLSLPAVIKYPWYDPTVKDINFTDFAIKSLCWNPFIAMHEVSKATPIEASVTAQGFVKLSGNQQIRRFGIVRLNCSSNHTPIENEARIQIDGKPYTTISSLSVGCLSSVLAVVCQPYACACSNRGLWFSHTYKVVQHIGVINFTCLMTFKRYGSYSNSISVKVIDDIHIIGPNERCPTIPIYHSAPALDNTQNAYDTPETGYLQVINEQYELNHFRDTEIAEEENSTLGSDYDEIDI</sequence>
<evidence type="ECO:0000256" key="4">
    <source>
        <dbReference type="ARBA" id="ARBA00023065"/>
    </source>
</evidence>
<dbReference type="Proteomes" id="UP000683360">
    <property type="component" value="Unassembled WGS sequence"/>
</dbReference>
<evidence type="ECO:0000256" key="5">
    <source>
        <dbReference type="ARBA" id="ARBA00023180"/>
    </source>
</evidence>
<evidence type="ECO:0000256" key="2">
    <source>
        <dbReference type="ARBA" id="ARBA00022847"/>
    </source>
</evidence>
<dbReference type="PANTHER" id="PTHR45897:SF4">
    <property type="entry name" value="HIGH-AFFINITY CHOLINE TRANSPORTER 1"/>
    <property type="match status" value="1"/>
</dbReference>
<keyword evidence="3" id="KW-0915">Sodium</keyword>